<dbReference type="SMART" id="SM00116">
    <property type="entry name" value="CBS"/>
    <property type="match status" value="2"/>
</dbReference>
<evidence type="ECO:0000256" key="1">
    <source>
        <dbReference type="ARBA" id="ARBA00023122"/>
    </source>
</evidence>
<dbReference type="CDD" id="cd04622">
    <property type="entry name" value="CBS_pair_HRP1_like"/>
    <property type="match status" value="1"/>
</dbReference>
<dbReference type="InterPro" id="IPR000644">
    <property type="entry name" value="CBS_dom"/>
</dbReference>
<sequence length="145" mass="15650">MKVADCMTRNVKMASPQESLRDAARMMAELDAGILPVADGDRLVGMITDRDICVRGVALGKGPDDKVADVMSREVKYCFEDDDSDAVLRNMGDIQVRRLPVLNRDKRLIGIVSLADLASIGQTSRTGEALGGIVRPGGEHSQSVH</sequence>
<dbReference type="InterPro" id="IPR051257">
    <property type="entry name" value="Diverse_CBS-Domain"/>
</dbReference>
<comment type="caution">
    <text evidence="4">The sequence shown here is derived from an EMBL/GenBank/DDBJ whole genome shotgun (WGS) entry which is preliminary data.</text>
</comment>
<dbReference type="SUPFAM" id="SSF54631">
    <property type="entry name" value="CBS-domain pair"/>
    <property type="match status" value="1"/>
</dbReference>
<name>A0A839ZYU6_9CAUL</name>
<proteinExistence type="predicted"/>
<evidence type="ECO:0000256" key="2">
    <source>
        <dbReference type="PROSITE-ProRule" id="PRU00703"/>
    </source>
</evidence>
<evidence type="ECO:0000259" key="3">
    <source>
        <dbReference type="PROSITE" id="PS51371"/>
    </source>
</evidence>
<feature type="domain" description="CBS" evidence="3">
    <location>
        <begin position="71"/>
        <end position="128"/>
    </location>
</feature>
<protein>
    <submittedName>
        <fullName evidence="4">CBS domain-containing protein</fullName>
    </submittedName>
</protein>
<dbReference type="PANTHER" id="PTHR43080:SF2">
    <property type="entry name" value="CBS DOMAIN-CONTAINING PROTEIN"/>
    <property type="match status" value="1"/>
</dbReference>
<dbReference type="Gene3D" id="3.10.580.10">
    <property type="entry name" value="CBS-domain"/>
    <property type="match status" value="1"/>
</dbReference>
<reference evidence="4 5" key="1">
    <citation type="submission" date="2020-08" db="EMBL/GenBank/DDBJ databases">
        <title>Genomic Encyclopedia of Type Strains, Phase IV (KMG-IV): sequencing the most valuable type-strain genomes for metagenomic binning, comparative biology and taxonomic classification.</title>
        <authorList>
            <person name="Goeker M."/>
        </authorList>
    </citation>
    <scope>NUCLEOTIDE SEQUENCE [LARGE SCALE GENOMIC DNA]</scope>
    <source>
        <strain evidence="4 5">DSM 21793</strain>
    </source>
</reference>
<gene>
    <name evidence="4" type="ORF">GGQ61_001029</name>
</gene>
<dbReference type="Proteomes" id="UP000530564">
    <property type="component" value="Unassembled WGS sequence"/>
</dbReference>
<dbReference type="Pfam" id="PF00571">
    <property type="entry name" value="CBS"/>
    <property type="match status" value="2"/>
</dbReference>
<dbReference type="InterPro" id="IPR046342">
    <property type="entry name" value="CBS_dom_sf"/>
</dbReference>
<evidence type="ECO:0000313" key="5">
    <source>
        <dbReference type="Proteomes" id="UP000530564"/>
    </source>
</evidence>
<dbReference type="AlphaFoldDB" id="A0A839ZYU6"/>
<dbReference type="PROSITE" id="PS51371">
    <property type="entry name" value="CBS"/>
    <property type="match status" value="2"/>
</dbReference>
<organism evidence="4 5">
    <name type="scientific">Phenylobacterium haematophilum</name>
    <dbReference type="NCBI Taxonomy" id="98513"/>
    <lineage>
        <taxon>Bacteria</taxon>
        <taxon>Pseudomonadati</taxon>
        <taxon>Pseudomonadota</taxon>
        <taxon>Alphaproteobacteria</taxon>
        <taxon>Caulobacterales</taxon>
        <taxon>Caulobacteraceae</taxon>
        <taxon>Phenylobacterium</taxon>
    </lineage>
</organism>
<dbReference type="PANTHER" id="PTHR43080">
    <property type="entry name" value="CBS DOMAIN-CONTAINING PROTEIN CBSX3, MITOCHONDRIAL"/>
    <property type="match status" value="1"/>
</dbReference>
<feature type="domain" description="CBS" evidence="3">
    <location>
        <begin position="7"/>
        <end position="66"/>
    </location>
</feature>
<keyword evidence="1 2" id="KW-0129">CBS domain</keyword>
<keyword evidence="5" id="KW-1185">Reference proteome</keyword>
<evidence type="ECO:0000313" key="4">
    <source>
        <dbReference type="EMBL" id="MBB3890332.1"/>
    </source>
</evidence>
<dbReference type="RefSeq" id="WP_183770292.1">
    <property type="nucleotide sequence ID" value="NZ_JACIDK010000001.1"/>
</dbReference>
<dbReference type="EMBL" id="JACIDK010000001">
    <property type="protein sequence ID" value="MBB3890332.1"/>
    <property type="molecule type" value="Genomic_DNA"/>
</dbReference>
<accession>A0A839ZYU6</accession>